<evidence type="ECO:0000256" key="1">
    <source>
        <dbReference type="SAM" id="MobiDB-lite"/>
    </source>
</evidence>
<dbReference type="InterPro" id="IPR003673">
    <property type="entry name" value="CoA-Trfase_fam_III"/>
</dbReference>
<proteinExistence type="predicted"/>
<dbReference type="InterPro" id="IPR050509">
    <property type="entry name" value="CoA-transferase_III"/>
</dbReference>
<dbReference type="AlphaFoldDB" id="A0A290Z839"/>
<dbReference type="Pfam" id="PF02515">
    <property type="entry name" value="CoA_transf_3"/>
    <property type="match status" value="2"/>
</dbReference>
<dbReference type="RefSeq" id="WP_096494960.1">
    <property type="nucleotide sequence ID" value="NZ_CP023445.1"/>
</dbReference>
<dbReference type="GO" id="GO:0003824">
    <property type="term" value="F:catalytic activity"/>
    <property type="evidence" value="ECO:0007669"/>
    <property type="project" value="InterPro"/>
</dbReference>
<dbReference type="PANTHER" id="PTHR48228">
    <property type="entry name" value="SUCCINYL-COA--D-CITRAMALATE COA-TRANSFERASE"/>
    <property type="match status" value="1"/>
</dbReference>
<reference evidence="2" key="1">
    <citation type="submission" date="2017-09" db="EMBL/GenBank/DDBJ databases">
        <title>Complete Genome Sequence of ansamitocin-producing Bacterium Actinosynnema pretiosum X47.</title>
        <authorList>
            <person name="Cao G."/>
            <person name="Zong G."/>
            <person name="Zhong C."/>
            <person name="Fu J."/>
        </authorList>
    </citation>
    <scope>NUCLEOTIDE SEQUENCE [LARGE SCALE GENOMIC DNA]</scope>
    <source>
        <strain evidence="2">X47</strain>
    </source>
</reference>
<feature type="region of interest" description="Disordered" evidence="1">
    <location>
        <begin position="304"/>
        <end position="323"/>
    </location>
</feature>
<keyword evidence="3" id="KW-1185">Reference proteome</keyword>
<dbReference type="Gene3D" id="3.40.50.10540">
    <property type="entry name" value="Crotonobetainyl-coa:carnitine coa-transferase, domain 1"/>
    <property type="match status" value="1"/>
</dbReference>
<evidence type="ECO:0000313" key="3">
    <source>
        <dbReference type="Proteomes" id="UP000218505"/>
    </source>
</evidence>
<organism evidence="2 3">
    <name type="scientific">Actinosynnema pretiosum</name>
    <dbReference type="NCBI Taxonomy" id="42197"/>
    <lineage>
        <taxon>Bacteria</taxon>
        <taxon>Bacillati</taxon>
        <taxon>Actinomycetota</taxon>
        <taxon>Actinomycetes</taxon>
        <taxon>Pseudonocardiales</taxon>
        <taxon>Pseudonocardiaceae</taxon>
        <taxon>Actinosynnema</taxon>
    </lineage>
</organism>
<feature type="compositionally biased region" description="Pro residues" evidence="1">
    <location>
        <begin position="304"/>
        <end position="320"/>
    </location>
</feature>
<dbReference type="EMBL" id="CP023445">
    <property type="protein sequence ID" value="ATE55142.1"/>
    <property type="molecule type" value="Genomic_DNA"/>
</dbReference>
<protein>
    <submittedName>
        <fullName evidence="2">Carnitine dehydratase</fullName>
    </submittedName>
</protein>
<dbReference type="Proteomes" id="UP000218505">
    <property type="component" value="Chromosome"/>
</dbReference>
<dbReference type="KEGG" id="apre:CNX65_19140"/>
<dbReference type="InterPro" id="IPR023606">
    <property type="entry name" value="CoA-Trfase_III_dom_1_sf"/>
</dbReference>
<accession>A0A290Z839</accession>
<name>A0A290Z839_9PSEU</name>
<sequence length="517" mass="51593">MTALLDALSWAGPVDLPLECEADVQAACGLMHVHGRALGGPARLGLDYASALAGELAGLARLAVELSVARGGPVRGFTTSVAQAGLLAVSQHLAAATASDGGAPPEVHAPGGPPFTSAEGVEFELEALDAGVWLRFWTSAGASPSAVASGWRSFLHRSATASCPLPAELHAVAAGHPLPVLRALAEDTGMTLVRVAGRGPADLPAHRVAAPGGAAPGPLAPASGGLPLDGLVVLESCRRVQGSLAGGLLRMLGASVVRLEPPGGDPLRFAPPVVGGPVALSAVALSPVSGATVSAPPVSGAPVAAPPGSVPPGSVPPGSVPPGSGMPAVSARFHALNRGKGIAFADLSTPDGRERALELARGADVLLNDWGPGRRERWRLGAREFAAARPGIVHAHVSGWGDELGPTPPLGTGCAVRAHAGVPRSPMTLVDVFGGVVCARAVLDGLLRRVRSGSGQVVASSLRSAASRLNAVSGLSGGAPSVPVCEDLAALARDPAFARAVEFDGCALPGPPWEFLT</sequence>
<gene>
    <name evidence="2" type="ORF">CNX65_19140</name>
</gene>
<dbReference type="PANTHER" id="PTHR48228:SF5">
    <property type="entry name" value="ALPHA-METHYLACYL-COA RACEMASE"/>
    <property type="match status" value="1"/>
</dbReference>
<dbReference type="SUPFAM" id="SSF89796">
    <property type="entry name" value="CoA-transferase family III (CaiB/BaiF)"/>
    <property type="match status" value="2"/>
</dbReference>
<evidence type="ECO:0000313" key="2">
    <source>
        <dbReference type="EMBL" id="ATE55142.1"/>
    </source>
</evidence>